<evidence type="ECO:0000256" key="1">
    <source>
        <dbReference type="SAM" id="MobiDB-lite"/>
    </source>
</evidence>
<feature type="compositionally biased region" description="Low complexity" evidence="1">
    <location>
        <begin position="80"/>
        <end position="90"/>
    </location>
</feature>
<dbReference type="Proteomes" id="UP000028533">
    <property type="component" value="Unassembled WGS sequence"/>
</dbReference>
<accession>A0A084ERJ1</accession>
<feature type="compositionally biased region" description="Basic and acidic residues" evidence="1">
    <location>
        <begin position="91"/>
        <end position="112"/>
    </location>
</feature>
<dbReference type="InterPro" id="IPR019992">
    <property type="entry name" value="Mycoides_lipoprot_LppA/p72"/>
</dbReference>
<feature type="signal peptide" evidence="2">
    <location>
        <begin position="1"/>
        <end position="21"/>
    </location>
</feature>
<dbReference type="EMBL" id="JFDO01000004">
    <property type="protein sequence ID" value="KEZ20583.1"/>
    <property type="molecule type" value="Genomic_DNA"/>
</dbReference>
<protein>
    <recommendedName>
        <fullName evidence="5">Lipoprotein</fullName>
    </recommendedName>
</protein>
<reference evidence="3 4" key="1">
    <citation type="submission" date="2014-02" db="EMBL/GenBank/DDBJ databases">
        <title>Genome sequence of Mycoplasma capricolum subsp. capricolum strain 14232.</title>
        <authorList>
            <person name="Sirand-Pugnet P."/>
            <person name="Breton M."/>
            <person name="Dordet-Frisoni E."/>
            <person name="Baranowski E."/>
            <person name="Barre A."/>
            <person name="Couture C."/>
            <person name="Dupuy V."/>
            <person name="Gaurivaud P."/>
            <person name="Jacob D."/>
            <person name="Lemaitre C."/>
            <person name="Manso-Silvan L."/>
            <person name="Nikolski M."/>
            <person name="Nouvel L.-X."/>
            <person name="Poumarat F."/>
            <person name="Tardy F."/>
            <person name="Thebault P."/>
            <person name="Theil S."/>
            <person name="Citti C."/>
            <person name="Thiaucourt F."/>
            <person name="Blanchard A."/>
        </authorList>
    </citation>
    <scope>NUCLEOTIDE SEQUENCE [LARGE SCALE GENOMIC DNA]</scope>
    <source>
        <strain evidence="3 4">14232</strain>
    </source>
</reference>
<organism evidence="3 4">
    <name type="scientific">Mycoplasma capricolum subsp. capricolum 14232</name>
    <dbReference type="NCBI Taxonomy" id="1188238"/>
    <lineage>
        <taxon>Bacteria</taxon>
        <taxon>Bacillati</taxon>
        <taxon>Mycoplasmatota</taxon>
        <taxon>Mollicutes</taxon>
        <taxon>Mycoplasmataceae</taxon>
        <taxon>Mycoplasma</taxon>
    </lineage>
</organism>
<dbReference type="RefSeq" id="WP_036431230.1">
    <property type="nucleotide sequence ID" value="NZ_JFDO01000004.1"/>
</dbReference>
<evidence type="ECO:0008006" key="5">
    <source>
        <dbReference type="Google" id="ProtNLM"/>
    </source>
</evidence>
<evidence type="ECO:0000313" key="3">
    <source>
        <dbReference type="EMBL" id="KEZ20583.1"/>
    </source>
</evidence>
<dbReference type="NCBIfam" id="NF045959">
    <property type="entry name" value="LppA_rel_LP"/>
    <property type="match status" value="1"/>
</dbReference>
<feature type="chain" id="PRO_5001774742" description="Lipoprotein" evidence="2">
    <location>
        <begin position="22"/>
        <end position="523"/>
    </location>
</feature>
<proteinExistence type="predicted"/>
<evidence type="ECO:0000313" key="4">
    <source>
        <dbReference type="Proteomes" id="UP000028533"/>
    </source>
</evidence>
<name>A0A084ERJ1_MYCCA</name>
<dbReference type="AlphaFoldDB" id="A0A084ERJ1"/>
<feature type="region of interest" description="Disordered" evidence="1">
    <location>
        <begin position="26"/>
        <end position="112"/>
    </location>
</feature>
<dbReference type="NCBIfam" id="TIGR03490">
    <property type="entry name" value="Mycoplas_LppA"/>
    <property type="match status" value="1"/>
</dbReference>
<gene>
    <name evidence="3" type="ORF">MCAPa_1590</name>
</gene>
<feature type="compositionally biased region" description="Basic and acidic residues" evidence="1">
    <location>
        <begin position="43"/>
        <end position="79"/>
    </location>
</feature>
<dbReference type="PROSITE" id="PS51257">
    <property type="entry name" value="PROKAR_LIPOPROTEIN"/>
    <property type="match status" value="1"/>
</dbReference>
<comment type="caution">
    <text evidence="3">The sequence shown here is derived from an EMBL/GenBank/DDBJ whole genome shotgun (WGS) entry which is preliminary data.</text>
</comment>
<evidence type="ECO:0000256" key="2">
    <source>
        <dbReference type="SAM" id="SignalP"/>
    </source>
</evidence>
<sequence length="523" mass="60392">MKKLTKLFLTFLPISSLSVFSVVSCTTDNKSDSGKIPQIPNSKKPDKKDDSSNLKPNDKSDTENHNREDNNPKKPEKPENSANSNSNNHNSNEHTSDREEPQADEAPKNKIDFSDVKELNKKIDFQYFSTYNNKDADAAWVQIISRGQNIFKEIIFNKNKDILDKYTIEFDPENKPNIIVEKGIIDNIKIKFTKDSESITLQFSFIGFMKKEESQNDAKNNKNNYIKPNDKITEKLKGLYPSLIAYMLLYFEENHSNNKYDTELKQHGNVINFDELKNNNSDLFENGSVGFSVGTKELLLNYDEKYEKIYKDRITEASFDDINGTLGLKIRIENRDENHSTEPTITKEFQFNGFRKVDFEDQKNNPFSVTLLQNDLKTILNEQKIKKSLKEMGLNLNSEITDFGVQSKNYLWETEIFKYLILDITDNKNHIYKSNQTLKIDPNSKKNDYKSILGIKPNMSLYPFNTMISKESIKDMIISIENKKVTLEFELHIPVYATSFSDLITHTTNGKDLVIKIVQSTSI</sequence>
<keyword evidence="2" id="KW-0732">Signal</keyword>